<dbReference type="EMBL" id="CAADRP010002307">
    <property type="protein sequence ID" value="VFU65805.1"/>
    <property type="molecule type" value="Genomic_DNA"/>
</dbReference>
<gene>
    <name evidence="1" type="ORF">SVIM_LOCUS506226</name>
</gene>
<evidence type="ECO:0000313" key="1">
    <source>
        <dbReference type="EMBL" id="VFU65805.1"/>
    </source>
</evidence>
<dbReference type="Gene3D" id="1.20.1250.20">
    <property type="entry name" value="MFS general substrate transporter like domains"/>
    <property type="match status" value="1"/>
</dbReference>
<organism evidence="1">
    <name type="scientific">Salix viminalis</name>
    <name type="common">Common osier</name>
    <name type="synonym">Basket willow</name>
    <dbReference type="NCBI Taxonomy" id="40686"/>
    <lineage>
        <taxon>Eukaryota</taxon>
        <taxon>Viridiplantae</taxon>
        <taxon>Streptophyta</taxon>
        <taxon>Embryophyta</taxon>
        <taxon>Tracheophyta</taxon>
        <taxon>Spermatophyta</taxon>
        <taxon>Magnoliopsida</taxon>
        <taxon>eudicotyledons</taxon>
        <taxon>Gunneridae</taxon>
        <taxon>Pentapetalae</taxon>
        <taxon>rosids</taxon>
        <taxon>fabids</taxon>
        <taxon>Malpighiales</taxon>
        <taxon>Salicaceae</taxon>
        <taxon>Saliceae</taxon>
        <taxon>Salix</taxon>
    </lineage>
</organism>
<dbReference type="AlphaFoldDB" id="A0A6N2NLS1"/>
<accession>A0A6N2NLS1</accession>
<reference evidence="1" key="1">
    <citation type="submission" date="2019-03" db="EMBL/GenBank/DDBJ databases">
        <authorList>
            <person name="Mank J."/>
            <person name="Almeida P."/>
        </authorList>
    </citation>
    <scope>NUCLEOTIDE SEQUENCE</scope>
    <source>
        <strain evidence="1">78183</strain>
    </source>
</reference>
<proteinExistence type="predicted"/>
<name>A0A6N2NLS1_SALVM</name>
<sequence>MNILDEQEDFNLRRNLFSWRPHVSLSNKRFSTVYMKQKLCFRSGIDTLKYQPSKKFRVELSVLVTEVDAANSGDDRNPSLSDFDRGIEKGVILLWLATIIPGVKPPPSAFIFFPRPHGHWNWRHKIIVPGLWCRSVGQEGQAPTCWNISELFWKNKVSNCHPSLRLSLKQRIGIGILSSSAAMAALAIIESARRETAIKDGFSDDLDAVLPISAMWLLLYFFITRSAEAFAVLDRRVLLY</sequence>
<protein>
    <submittedName>
        <fullName evidence="1">Uncharacterized protein</fullName>
    </submittedName>
</protein>
<dbReference type="InterPro" id="IPR036259">
    <property type="entry name" value="MFS_trans_sf"/>
</dbReference>